<organism evidence="1 2">
    <name type="scientific">Arsenicicoccus piscis</name>
    <dbReference type="NCBI Taxonomy" id="673954"/>
    <lineage>
        <taxon>Bacteria</taxon>
        <taxon>Bacillati</taxon>
        <taxon>Actinomycetota</taxon>
        <taxon>Actinomycetes</taxon>
        <taxon>Micrococcales</taxon>
        <taxon>Intrasporangiaceae</taxon>
        <taxon>Arsenicicoccus</taxon>
    </lineage>
</organism>
<protein>
    <submittedName>
        <fullName evidence="1">Uncharacterized protein</fullName>
    </submittedName>
</protein>
<gene>
    <name evidence="1" type="ORF">GCM10025862_18010</name>
</gene>
<sequence length="101" mass="11305">MRQLSESTDTVLTDTLLTDTLPTDTLSTDVLSTDSVATDELPALSHRELLAELASREERTRLRRQELPEGVEGVSDGVLARCYEAEEDVVEELARRRRHAP</sequence>
<evidence type="ECO:0000313" key="2">
    <source>
        <dbReference type="Proteomes" id="UP001157109"/>
    </source>
</evidence>
<accession>A0ABQ6HMW8</accession>
<name>A0ABQ6HMW8_9MICO</name>
<dbReference type="RefSeq" id="WP_284284487.1">
    <property type="nucleotide sequence ID" value="NZ_BSUJ01000001.1"/>
</dbReference>
<dbReference type="Proteomes" id="UP001157109">
    <property type="component" value="Unassembled WGS sequence"/>
</dbReference>
<dbReference type="EMBL" id="BSUJ01000001">
    <property type="protein sequence ID" value="GMA19780.1"/>
    <property type="molecule type" value="Genomic_DNA"/>
</dbReference>
<keyword evidence="2" id="KW-1185">Reference proteome</keyword>
<reference evidence="2" key="1">
    <citation type="journal article" date="2019" name="Int. J. Syst. Evol. Microbiol.">
        <title>The Global Catalogue of Microorganisms (GCM) 10K type strain sequencing project: providing services to taxonomists for standard genome sequencing and annotation.</title>
        <authorList>
            <consortium name="The Broad Institute Genomics Platform"/>
            <consortium name="The Broad Institute Genome Sequencing Center for Infectious Disease"/>
            <person name="Wu L."/>
            <person name="Ma J."/>
        </authorList>
    </citation>
    <scope>NUCLEOTIDE SEQUENCE [LARGE SCALE GENOMIC DNA]</scope>
    <source>
        <strain evidence="2">NBRC 105830</strain>
    </source>
</reference>
<comment type="caution">
    <text evidence="1">The sequence shown here is derived from an EMBL/GenBank/DDBJ whole genome shotgun (WGS) entry which is preliminary data.</text>
</comment>
<evidence type="ECO:0000313" key="1">
    <source>
        <dbReference type="EMBL" id="GMA19780.1"/>
    </source>
</evidence>
<proteinExistence type="predicted"/>